<name>A0A1Y0V684_9PROT</name>
<geneLocation type="plasmid" evidence="3">
    <name>pap1447-1 sequence</name>
</geneLocation>
<organism evidence="2 3">
    <name type="scientific">Acetobacter ascendens</name>
    <dbReference type="NCBI Taxonomy" id="481146"/>
    <lineage>
        <taxon>Bacteria</taxon>
        <taxon>Pseudomonadati</taxon>
        <taxon>Pseudomonadota</taxon>
        <taxon>Alphaproteobacteria</taxon>
        <taxon>Acetobacterales</taxon>
        <taxon>Acetobacteraceae</taxon>
        <taxon>Acetobacter</taxon>
    </lineage>
</organism>
<keyword evidence="2" id="KW-0614">Plasmid</keyword>
<feature type="domain" description="PIN" evidence="1">
    <location>
        <begin position="4"/>
        <end position="86"/>
    </location>
</feature>
<dbReference type="Gene3D" id="3.40.50.1010">
    <property type="entry name" value="5'-nuclease"/>
    <property type="match status" value="1"/>
</dbReference>
<protein>
    <recommendedName>
        <fullName evidence="1">PIN domain-containing protein</fullName>
    </recommendedName>
</protein>
<evidence type="ECO:0000313" key="3">
    <source>
        <dbReference type="Proteomes" id="UP000195633"/>
    </source>
</evidence>
<proteinExistence type="predicted"/>
<reference evidence="2 3" key="1">
    <citation type="submission" date="2017-05" db="EMBL/GenBank/DDBJ databases">
        <title>Genome sequence of Acetobacter pasteurianus subsp. ascendens strain SRCM101447.</title>
        <authorList>
            <person name="Cho S.H."/>
        </authorList>
    </citation>
    <scope>NUCLEOTIDE SEQUENCE [LARGE SCALE GENOMIC DNA]</scope>
    <source>
        <strain evidence="2 3">SRCM101447</strain>
        <plasmid evidence="3">Plasmid pap1447-1 sequence</plasmid>
    </source>
</reference>
<evidence type="ECO:0000313" key="2">
    <source>
        <dbReference type="EMBL" id="ARW11913.1"/>
    </source>
</evidence>
<dbReference type="EMBL" id="CP021525">
    <property type="protein sequence ID" value="ARW11913.1"/>
    <property type="molecule type" value="Genomic_DNA"/>
</dbReference>
<accession>A0A1Y0V684</accession>
<sequence>MSIYLLDTNISSDFVRNPSGSCAQRIELIDPDDLCTSIIVAAELRYGCAKKGSEKLLNRVESVLAFIPVLILDIPADCEYGGIRAELEAAGRTIGMLEKFFA</sequence>
<dbReference type="SUPFAM" id="SSF88723">
    <property type="entry name" value="PIN domain-like"/>
    <property type="match status" value="1"/>
</dbReference>
<dbReference type="Pfam" id="PF01850">
    <property type="entry name" value="PIN"/>
    <property type="match status" value="1"/>
</dbReference>
<dbReference type="InterPro" id="IPR029060">
    <property type="entry name" value="PIN-like_dom_sf"/>
</dbReference>
<evidence type="ECO:0000259" key="1">
    <source>
        <dbReference type="Pfam" id="PF01850"/>
    </source>
</evidence>
<gene>
    <name evidence="2" type="ORF">S101447_02876</name>
</gene>
<dbReference type="AlphaFoldDB" id="A0A1Y0V684"/>
<dbReference type="Proteomes" id="UP000195633">
    <property type="component" value="Plasmid pAP1447-1"/>
</dbReference>
<dbReference type="InterPro" id="IPR002716">
    <property type="entry name" value="PIN_dom"/>
</dbReference>